<evidence type="ECO:0000256" key="5">
    <source>
        <dbReference type="ARBA" id="ARBA00022989"/>
    </source>
</evidence>
<dbReference type="Gene3D" id="2.10.25.10">
    <property type="entry name" value="Laminin"/>
    <property type="match status" value="2"/>
</dbReference>
<dbReference type="FunFam" id="2.10.25.10:FF:000018">
    <property type="entry name" value="Delta-like 1"/>
    <property type="match status" value="1"/>
</dbReference>
<feature type="compositionally biased region" description="Basic and acidic residues" evidence="10">
    <location>
        <begin position="139"/>
        <end position="161"/>
    </location>
</feature>
<keyword evidence="6" id="KW-0472">Membrane</keyword>
<dbReference type="PROSITE" id="PS01186">
    <property type="entry name" value="EGF_2"/>
    <property type="match status" value="2"/>
</dbReference>
<feature type="disulfide bond" evidence="9">
    <location>
        <begin position="101"/>
        <end position="110"/>
    </location>
</feature>
<evidence type="ECO:0000256" key="8">
    <source>
        <dbReference type="ARBA" id="ARBA00023180"/>
    </source>
</evidence>
<keyword evidence="7 9" id="KW-1015">Disulfide bond</keyword>
<dbReference type="PANTHER" id="PTHR24044:SF506">
    <property type="entry name" value="NEUROGENIC LOCUS NOTCH HOMOLOG PROTEIN 2-LIKE"/>
    <property type="match status" value="1"/>
</dbReference>
<dbReference type="Proteomes" id="UP001497644">
    <property type="component" value="Chromosome 1"/>
</dbReference>
<evidence type="ECO:0000313" key="12">
    <source>
        <dbReference type="EMBL" id="CAL1673181.1"/>
    </source>
</evidence>
<dbReference type="PROSITE" id="PS00022">
    <property type="entry name" value="EGF_1"/>
    <property type="match status" value="3"/>
</dbReference>
<evidence type="ECO:0000259" key="11">
    <source>
        <dbReference type="PROSITE" id="PS50026"/>
    </source>
</evidence>
<dbReference type="PROSITE" id="PS50026">
    <property type="entry name" value="EGF_3"/>
    <property type="match status" value="1"/>
</dbReference>
<dbReference type="InterPro" id="IPR050906">
    <property type="entry name" value="Notch_signaling"/>
</dbReference>
<feature type="domain" description="EGF-like" evidence="11">
    <location>
        <begin position="70"/>
        <end position="111"/>
    </location>
</feature>
<evidence type="ECO:0000256" key="2">
    <source>
        <dbReference type="ARBA" id="ARBA00022536"/>
    </source>
</evidence>
<evidence type="ECO:0000256" key="9">
    <source>
        <dbReference type="PROSITE-ProRule" id="PRU00076"/>
    </source>
</evidence>
<comment type="caution">
    <text evidence="9">Lacks conserved residue(s) required for the propagation of feature annotation.</text>
</comment>
<dbReference type="FunFam" id="2.10.25.10:FF:000294">
    <property type="entry name" value="Delta-like protein"/>
    <property type="match status" value="1"/>
</dbReference>
<dbReference type="InterPro" id="IPR000742">
    <property type="entry name" value="EGF"/>
</dbReference>
<evidence type="ECO:0000256" key="4">
    <source>
        <dbReference type="ARBA" id="ARBA00022737"/>
    </source>
</evidence>
<evidence type="ECO:0000256" key="3">
    <source>
        <dbReference type="ARBA" id="ARBA00022692"/>
    </source>
</evidence>
<name>A0AAV2N240_9HYME</name>
<dbReference type="Pfam" id="PF21700">
    <property type="entry name" value="EGF_DL_JAG"/>
    <property type="match status" value="1"/>
</dbReference>
<sequence length="221" mass="24295">MLPLLAICSQGCSREHGGCRRPGTCRCRVGWSGPNCTECVQYPGCVHGSCKRPWECRCKPGWAGELCNEKLTYCDEHPAICQNGATCISMIHEDGDYRCICPLGYMGRQCQIKTMVPSMELLPPMFNTTAGLSQEMQDLADKPSIEETSNEDTKHEQKPPEEEQTAEPLGPIVITDPPTTTINVTDTTIIITTVDPAATAGKWPTEATTEPSERDDENETK</sequence>
<keyword evidence="3" id="KW-0812">Transmembrane</keyword>
<evidence type="ECO:0000313" key="13">
    <source>
        <dbReference type="Proteomes" id="UP001497644"/>
    </source>
</evidence>
<dbReference type="SUPFAM" id="SSF57196">
    <property type="entry name" value="EGF/Laminin"/>
    <property type="match status" value="1"/>
</dbReference>
<feature type="region of interest" description="Disordered" evidence="10">
    <location>
        <begin position="193"/>
        <end position="221"/>
    </location>
</feature>
<keyword evidence="8" id="KW-0325">Glycoprotein</keyword>
<keyword evidence="13" id="KW-1185">Reference proteome</keyword>
<keyword evidence="5" id="KW-1133">Transmembrane helix</keyword>
<organism evidence="12 13">
    <name type="scientific">Lasius platythorax</name>
    <dbReference type="NCBI Taxonomy" id="488582"/>
    <lineage>
        <taxon>Eukaryota</taxon>
        <taxon>Metazoa</taxon>
        <taxon>Ecdysozoa</taxon>
        <taxon>Arthropoda</taxon>
        <taxon>Hexapoda</taxon>
        <taxon>Insecta</taxon>
        <taxon>Pterygota</taxon>
        <taxon>Neoptera</taxon>
        <taxon>Endopterygota</taxon>
        <taxon>Hymenoptera</taxon>
        <taxon>Apocrita</taxon>
        <taxon>Aculeata</taxon>
        <taxon>Formicoidea</taxon>
        <taxon>Formicidae</taxon>
        <taxon>Formicinae</taxon>
        <taxon>Lasius</taxon>
        <taxon>Lasius</taxon>
    </lineage>
</organism>
<dbReference type="GO" id="GO:0016020">
    <property type="term" value="C:membrane"/>
    <property type="evidence" value="ECO:0007669"/>
    <property type="project" value="UniProtKB-SubCell"/>
</dbReference>
<evidence type="ECO:0000256" key="1">
    <source>
        <dbReference type="ARBA" id="ARBA00004479"/>
    </source>
</evidence>
<evidence type="ECO:0000256" key="7">
    <source>
        <dbReference type="ARBA" id="ARBA00023157"/>
    </source>
</evidence>
<accession>A0AAV2N240</accession>
<dbReference type="GO" id="GO:0005112">
    <property type="term" value="F:Notch binding"/>
    <property type="evidence" value="ECO:0007669"/>
    <property type="project" value="TreeGrafter"/>
</dbReference>
<dbReference type="SMART" id="SM00181">
    <property type="entry name" value="EGF"/>
    <property type="match status" value="3"/>
</dbReference>
<keyword evidence="4" id="KW-0677">Repeat</keyword>
<feature type="compositionally biased region" description="Low complexity" evidence="10">
    <location>
        <begin position="172"/>
        <end position="181"/>
    </location>
</feature>
<dbReference type="CDD" id="cd00054">
    <property type="entry name" value="EGF_CA"/>
    <property type="match status" value="1"/>
</dbReference>
<keyword evidence="2 9" id="KW-0245">EGF-like domain</keyword>
<feature type="region of interest" description="Disordered" evidence="10">
    <location>
        <begin position="136"/>
        <end position="181"/>
    </location>
</feature>
<comment type="subcellular location">
    <subcellularLocation>
        <location evidence="1">Membrane</location>
        <topology evidence="1">Single-pass type I membrane protein</topology>
    </subcellularLocation>
</comment>
<proteinExistence type="predicted"/>
<reference evidence="12 13" key="1">
    <citation type="submission" date="2024-04" db="EMBL/GenBank/DDBJ databases">
        <authorList>
            <consortium name="Molecular Ecology Group"/>
        </authorList>
    </citation>
    <scope>NUCLEOTIDE SEQUENCE [LARGE SCALE GENOMIC DNA]</scope>
</reference>
<dbReference type="PANTHER" id="PTHR24044">
    <property type="entry name" value="NOTCH LIGAND FAMILY MEMBER"/>
    <property type="match status" value="1"/>
</dbReference>
<protein>
    <recommendedName>
        <fullName evidence="11">EGF-like domain-containing protein</fullName>
    </recommendedName>
</protein>
<dbReference type="EMBL" id="OZ034824">
    <property type="protein sequence ID" value="CAL1673181.1"/>
    <property type="molecule type" value="Genomic_DNA"/>
</dbReference>
<dbReference type="AlphaFoldDB" id="A0AAV2N240"/>
<dbReference type="Pfam" id="PF00008">
    <property type="entry name" value="EGF"/>
    <property type="match status" value="1"/>
</dbReference>
<evidence type="ECO:0000256" key="10">
    <source>
        <dbReference type="SAM" id="MobiDB-lite"/>
    </source>
</evidence>
<gene>
    <name evidence="12" type="ORF">LPLAT_LOCUS131</name>
</gene>
<evidence type="ECO:0000256" key="6">
    <source>
        <dbReference type="ARBA" id="ARBA00023136"/>
    </source>
</evidence>